<accession>A0A084G303</accession>
<dbReference type="HOGENOM" id="CLU_729894_0_0_1"/>
<dbReference type="OrthoDB" id="1658288at2759"/>
<sequence>MSQRVSLQELHVPTATGNGTGGIDLVLVHGVDRDPVRTWENRGGDANSKPVLWPRDLLPSLWPNMRVLSFGYNGDMYRNNSAARIRDNALSLLTFLSVKRRRAGPERPIVFVAHCLGRLIVKQIFFGTPHAGTGKNKDMWDHISLAFSGLDKSSGKRSPLAEALKRDSECLADINAKFRQLAPNYHLVSLYEMLPWPGTHSLIVDLAVARMDVADEQILPVEADHVTMCHFESAEDGNFEFVHDWIEQATGIKSTATIAKATPSPKNNDTSEDISENTNDNVVVKASRDTRGLKATQGTLGSRQGDTLLGEVTVTETTTTKQRQLHIKVASPVEGRVTAAKGPERPALMGEEEALPSSLQDNVRQGSTRTLLTRWYAHH</sequence>
<dbReference type="EMBL" id="JOWA01000108">
    <property type="protein sequence ID" value="KEZ41715.1"/>
    <property type="molecule type" value="Genomic_DNA"/>
</dbReference>
<dbReference type="GO" id="GO:0005783">
    <property type="term" value="C:endoplasmic reticulum"/>
    <property type="evidence" value="ECO:0007669"/>
    <property type="project" value="UniProtKB-SubCell"/>
</dbReference>
<organism evidence="7 8">
    <name type="scientific">Pseudallescheria apiosperma</name>
    <name type="common">Scedosporium apiospermum</name>
    <dbReference type="NCBI Taxonomy" id="563466"/>
    <lineage>
        <taxon>Eukaryota</taxon>
        <taxon>Fungi</taxon>
        <taxon>Dikarya</taxon>
        <taxon>Ascomycota</taxon>
        <taxon>Pezizomycotina</taxon>
        <taxon>Sordariomycetes</taxon>
        <taxon>Hypocreomycetidae</taxon>
        <taxon>Microascales</taxon>
        <taxon>Microascaceae</taxon>
        <taxon>Scedosporium</taxon>
    </lineage>
</organism>
<dbReference type="VEuPathDB" id="FungiDB:SAPIO_CDS6900"/>
<evidence type="ECO:0000313" key="8">
    <source>
        <dbReference type="Proteomes" id="UP000028545"/>
    </source>
</evidence>
<gene>
    <name evidence="7" type="ORF">SAPIO_CDS6900</name>
</gene>
<keyword evidence="8" id="KW-1185">Reference proteome</keyword>
<proteinExistence type="predicted"/>
<dbReference type="SUPFAM" id="SSF53474">
    <property type="entry name" value="alpha/beta-Hydrolases"/>
    <property type="match status" value="1"/>
</dbReference>
<comment type="subcellular location">
    <subcellularLocation>
        <location evidence="2">Endoplasmic reticulum</location>
    </subcellularLocation>
    <subcellularLocation>
        <location evidence="3">Membrane</location>
    </subcellularLocation>
    <subcellularLocation>
        <location evidence="1">Mitochondrion</location>
    </subcellularLocation>
</comment>
<dbReference type="GO" id="GO:0005739">
    <property type="term" value="C:mitochondrion"/>
    <property type="evidence" value="ECO:0007669"/>
    <property type="project" value="UniProtKB-SubCell"/>
</dbReference>
<evidence type="ECO:0008006" key="9">
    <source>
        <dbReference type="Google" id="ProtNLM"/>
    </source>
</evidence>
<evidence type="ECO:0000256" key="6">
    <source>
        <dbReference type="ARBA" id="ARBA00023136"/>
    </source>
</evidence>
<evidence type="ECO:0000256" key="5">
    <source>
        <dbReference type="ARBA" id="ARBA00023128"/>
    </source>
</evidence>
<dbReference type="InterPro" id="IPR052374">
    <property type="entry name" value="SERAC1"/>
</dbReference>
<evidence type="ECO:0000256" key="2">
    <source>
        <dbReference type="ARBA" id="ARBA00004240"/>
    </source>
</evidence>
<dbReference type="PANTHER" id="PTHR48182">
    <property type="entry name" value="PROTEIN SERAC1"/>
    <property type="match status" value="1"/>
</dbReference>
<evidence type="ECO:0000313" key="7">
    <source>
        <dbReference type="EMBL" id="KEZ41715.1"/>
    </source>
</evidence>
<keyword evidence="5" id="KW-0496">Mitochondrion</keyword>
<dbReference type="GO" id="GO:0016020">
    <property type="term" value="C:membrane"/>
    <property type="evidence" value="ECO:0007669"/>
    <property type="project" value="UniProtKB-SubCell"/>
</dbReference>
<evidence type="ECO:0000256" key="3">
    <source>
        <dbReference type="ARBA" id="ARBA00004370"/>
    </source>
</evidence>
<dbReference type="InterPro" id="IPR029058">
    <property type="entry name" value="AB_hydrolase_fold"/>
</dbReference>
<dbReference type="RefSeq" id="XP_016641514.1">
    <property type="nucleotide sequence ID" value="XM_016788877.1"/>
</dbReference>
<keyword evidence="6" id="KW-0472">Membrane</keyword>
<dbReference type="GeneID" id="27725972"/>
<evidence type="ECO:0000256" key="1">
    <source>
        <dbReference type="ARBA" id="ARBA00004173"/>
    </source>
</evidence>
<keyword evidence="4" id="KW-0256">Endoplasmic reticulum</keyword>
<evidence type="ECO:0000256" key="4">
    <source>
        <dbReference type="ARBA" id="ARBA00022824"/>
    </source>
</evidence>
<reference evidence="7 8" key="1">
    <citation type="journal article" date="2014" name="Genome Announc.">
        <title>Draft genome sequence of the pathogenic fungus Scedosporium apiospermum.</title>
        <authorList>
            <person name="Vandeputte P."/>
            <person name="Ghamrawi S."/>
            <person name="Rechenmann M."/>
            <person name="Iltis A."/>
            <person name="Giraud S."/>
            <person name="Fleury M."/>
            <person name="Thornton C."/>
            <person name="Delhaes L."/>
            <person name="Meyer W."/>
            <person name="Papon N."/>
            <person name="Bouchara J.P."/>
        </authorList>
    </citation>
    <scope>NUCLEOTIDE SEQUENCE [LARGE SCALE GENOMIC DNA]</scope>
    <source>
        <strain evidence="7 8">IHEM 14462</strain>
    </source>
</reference>
<dbReference type="PANTHER" id="PTHR48182:SF2">
    <property type="entry name" value="PROTEIN SERAC1"/>
    <property type="match status" value="1"/>
</dbReference>
<comment type="caution">
    <text evidence="7">The sequence shown here is derived from an EMBL/GenBank/DDBJ whole genome shotgun (WGS) entry which is preliminary data.</text>
</comment>
<dbReference type="KEGG" id="sapo:SAPIO_CDS6900"/>
<dbReference type="AlphaFoldDB" id="A0A084G303"/>
<dbReference type="Proteomes" id="UP000028545">
    <property type="component" value="Unassembled WGS sequence"/>
</dbReference>
<name>A0A084G303_PSEDA</name>
<protein>
    <recommendedName>
        <fullName evidence="9">DUF676 domain-containing protein</fullName>
    </recommendedName>
</protein>